<dbReference type="Proteomes" id="UP000718821">
    <property type="component" value="Unassembled WGS sequence"/>
</dbReference>
<name>A0A938WWC1_9BIFI</name>
<feature type="signal peptide" evidence="1">
    <location>
        <begin position="1"/>
        <end position="20"/>
    </location>
</feature>
<dbReference type="PROSITE" id="PS51257">
    <property type="entry name" value="PROKAR_LIPOPROTEIN"/>
    <property type="match status" value="1"/>
</dbReference>
<proteinExistence type="predicted"/>
<organism evidence="2 3">
    <name type="scientific">Bifidobacterium pullorum subsp. saeculare</name>
    <dbReference type="NCBI Taxonomy" id="78257"/>
    <lineage>
        <taxon>Bacteria</taxon>
        <taxon>Bacillati</taxon>
        <taxon>Actinomycetota</taxon>
        <taxon>Actinomycetes</taxon>
        <taxon>Bifidobacteriales</taxon>
        <taxon>Bifidobacteriaceae</taxon>
        <taxon>Bifidobacterium</taxon>
    </lineage>
</organism>
<gene>
    <name evidence="2" type="ORF">H7U32_00345</name>
</gene>
<dbReference type="InterPro" id="IPR038468">
    <property type="entry name" value="MmpS_C"/>
</dbReference>
<comment type="caution">
    <text evidence="2">The sequence shown here is derived from an EMBL/GenBank/DDBJ whole genome shotgun (WGS) entry which is preliminary data.</text>
</comment>
<keyword evidence="3" id="KW-1185">Reference proteome</keyword>
<keyword evidence="1" id="KW-0732">Signal</keyword>
<sequence>MRKRQLLSFCICLATCALMAGCGASTQSSETGAHLEFHASVESGIVRIESQGETVLETRIKGDWLKVAPDDWLETDRPFTLTVERDSGAVEGNVSCEIIFSGHTIDEQQATGSETSATCQYDTWRDAIY</sequence>
<dbReference type="Gene3D" id="2.60.40.2880">
    <property type="entry name" value="MmpS1-5, C-terminal soluble domain"/>
    <property type="match status" value="1"/>
</dbReference>
<evidence type="ECO:0000256" key="1">
    <source>
        <dbReference type="SAM" id="SignalP"/>
    </source>
</evidence>
<accession>A0A938WWC1</accession>
<dbReference type="EMBL" id="JACLYU010000001">
    <property type="protein sequence ID" value="MBM6698805.1"/>
    <property type="molecule type" value="Genomic_DNA"/>
</dbReference>
<reference evidence="2" key="1">
    <citation type="submission" date="2020-08" db="EMBL/GenBank/DDBJ databases">
        <authorList>
            <person name="Cejkova D."/>
            <person name="Kubasova T."/>
            <person name="Jahodarova E."/>
            <person name="Rychlik I."/>
        </authorList>
    </citation>
    <scope>NUCLEOTIDE SEQUENCE</scope>
    <source>
        <strain evidence="2">An836</strain>
    </source>
</reference>
<reference evidence="2" key="2">
    <citation type="journal article" date="2021" name="Sci. Rep.">
        <title>The distribution of antibiotic resistance genes in chicken gut microbiota commensals.</title>
        <authorList>
            <person name="Juricova H."/>
            <person name="Matiasovicova J."/>
            <person name="Kubasova T."/>
            <person name="Cejkova D."/>
            <person name="Rychlik I."/>
        </authorList>
    </citation>
    <scope>NUCLEOTIDE SEQUENCE</scope>
    <source>
        <strain evidence="2">An836</strain>
    </source>
</reference>
<evidence type="ECO:0000313" key="2">
    <source>
        <dbReference type="EMBL" id="MBM6698805.1"/>
    </source>
</evidence>
<evidence type="ECO:0000313" key="3">
    <source>
        <dbReference type="Proteomes" id="UP000718821"/>
    </source>
</evidence>
<dbReference type="AlphaFoldDB" id="A0A938WWC1"/>
<evidence type="ECO:0008006" key="4">
    <source>
        <dbReference type="Google" id="ProtNLM"/>
    </source>
</evidence>
<feature type="chain" id="PRO_5039585095" description="Lipoprotein" evidence="1">
    <location>
        <begin position="21"/>
        <end position="129"/>
    </location>
</feature>
<dbReference type="RefSeq" id="WP_204467036.1">
    <property type="nucleotide sequence ID" value="NZ_JACLYU010000001.1"/>
</dbReference>
<protein>
    <recommendedName>
        <fullName evidence="4">Lipoprotein</fullName>
    </recommendedName>
</protein>